<gene>
    <name evidence="1" type="ORF">RHGRI_031077</name>
</gene>
<dbReference type="AlphaFoldDB" id="A0AAV6I9W3"/>
<evidence type="ECO:0008006" key="3">
    <source>
        <dbReference type="Google" id="ProtNLM"/>
    </source>
</evidence>
<evidence type="ECO:0000313" key="1">
    <source>
        <dbReference type="EMBL" id="KAG5524282.1"/>
    </source>
</evidence>
<protein>
    <recommendedName>
        <fullName evidence="3">RNase H type-1 domain-containing protein</fullName>
    </recommendedName>
</protein>
<keyword evidence="2" id="KW-1185">Reference proteome</keyword>
<name>A0AAV6I9W3_9ERIC</name>
<sequence>MYWHQRSRLNYLRFGDKITRFFHITATQRRQRNLILHLKNELLTPKSTSNKVCAEQNVRLCRGICIEEIKSAMFDLGSLKAPEPDGFPGLFYQKYWDHVKDSVGDMAIWKQRNDRIFSNTHPDPLRLIRQAHGVHGEFLAPAYSKANVPARTIEDRNDQTWQRPPNDRWKFNCDGAYNPSDKSAAFAVLVRNSDGALADINHGRIKVSSALAAEAWAV</sequence>
<comment type="caution">
    <text evidence="1">The sequence shown here is derived from an EMBL/GenBank/DDBJ whole genome shotgun (WGS) entry which is preliminary data.</text>
</comment>
<proteinExistence type="predicted"/>
<accession>A0AAV6I9W3</accession>
<dbReference type="EMBL" id="JACTNZ010000011">
    <property type="protein sequence ID" value="KAG5524282.1"/>
    <property type="molecule type" value="Genomic_DNA"/>
</dbReference>
<reference evidence="1" key="1">
    <citation type="submission" date="2020-08" db="EMBL/GenBank/DDBJ databases">
        <title>Plant Genome Project.</title>
        <authorList>
            <person name="Zhang R.-G."/>
        </authorList>
    </citation>
    <scope>NUCLEOTIDE SEQUENCE</scope>
    <source>
        <strain evidence="1">WSP0</strain>
        <tissue evidence="1">Leaf</tissue>
    </source>
</reference>
<dbReference type="Proteomes" id="UP000823749">
    <property type="component" value="Chromosome 11"/>
</dbReference>
<evidence type="ECO:0000313" key="2">
    <source>
        <dbReference type="Proteomes" id="UP000823749"/>
    </source>
</evidence>
<organism evidence="1 2">
    <name type="scientific">Rhododendron griersonianum</name>
    <dbReference type="NCBI Taxonomy" id="479676"/>
    <lineage>
        <taxon>Eukaryota</taxon>
        <taxon>Viridiplantae</taxon>
        <taxon>Streptophyta</taxon>
        <taxon>Embryophyta</taxon>
        <taxon>Tracheophyta</taxon>
        <taxon>Spermatophyta</taxon>
        <taxon>Magnoliopsida</taxon>
        <taxon>eudicotyledons</taxon>
        <taxon>Gunneridae</taxon>
        <taxon>Pentapetalae</taxon>
        <taxon>asterids</taxon>
        <taxon>Ericales</taxon>
        <taxon>Ericaceae</taxon>
        <taxon>Ericoideae</taxon>
        <taxon>Rhodoreae</taxon>
        <taxon>Rhododendron</taxon>
    </lineage>
</organism>